<dbReference type="EMBL" id="CM046397">
    <property type="protein sequence ID" value="KAI8536846.1"/>
    <property type="molecule type" value="Genomic_DNA"/>
</dbReference>
<protein>
    <submittedName>
        <fullName evidence="1">Uncharacterized protein</fullName>
    </submittedName>
</protein>
<reference evidence="1" key="1">
    <citation type="submission" date="2022-02" db="EMBL/GenBank/DDBJ databases">
        <title>Plant Genome Project.</title>
        <authorList>
            <person name="Zhang R.-G."/>
        </authorList>
    </citation>
    <scope>NUCLEOTIDE SEQUENCE</scope>
    <source>
        <strain evidence="1">AT1</strain>
    </source>
</reference>
<comment type="caution">
    <text evidence="1">The sequence shown here is derived from an EMBL/GenBank/DDBJ whole genome shotgun (WGS) entry which is preliminary data.</text>
</comment>
<keyword evidence="2" id="KW-1185">Reference proteome</keyword>
<proteinExistence type="predicted"/>
<accession>A0ACC0M732</accession>
<evidence type="ECO:0000313" key="2">
    <source>
        <dbReference type="Proteomes" id="UP001062846"/>
    </source>
</evidence>
<sequence>MPVWRTALVQESREFEIPLYILEESVENSETPFCAHCRVSAARVTDSSVEAFGAKQAHYEAAVEILSSIELDEITRDFNTASFNKDYKIIIDYHIDFSQTKLITFRDLLKYMRTLKSTIPQRSANVAHGREYPHVAVRPRLQHVADVVVDALKEKKERFNCGMTRQEAYHAATASLRIDYNTKDHWRDRVLVSEVLKDMDDVVVGGMKIRSRWWVVMAASFGNTQCVITLRILKRFWLFYVMIVGNLAGGLGFMLSSGGGVRFSTVGGDKS</sequence>
<evidence type="ECO:0000313" key="1">
    <source>
        <dbReference type="EMBL" id="KAI8536846.1"/>
    </source>
</evidence>
<organism evidence="1 2">
    <name type="scientific">Rhododendron molle</name>
    <name type="common">Chinese azalea</name>
    <name type="synonym">Azalea mollis</name>
    <dbReference type="NCBI Taxonomy" id="49168"/>
    <lineage>
        <taxon>Eukaryota</taxon>
        <taxon>Viridiplantae</taxon>
        <taxon>Streptophyta</taxon>
        <taxon>Embryophyta</taxon>
        <taxon>Tracheophyta</taxon>
        <taxon>Spermatophyta</taxon>
        <taxon>Magnoliopsida</taxon>
        <taxon>eudicotyledons</taxon>
        <taxon>Gunneridae</taxon>
        <taxon>Pentapetalae</taxon>
        <taxon>asterids</taxon>
        <taxon>Ericales</taxon>
        <taxon>Ericaceae</taxon>
        <taxon>Ericoideae</taxon>
        <taxon>Rhodoreae</taxon>
        <taxon>Rhododendron</taxon>
    </lineage>
</organism>
<dbReference type="Proteomes" id="UP001062846">
    <property type="component" value="Chromosome 10"/>
</dbReference>
<name>A0ACC0M732_RHOML</name>
<gene>
    <name evidence="1" type="ORF">RHMOL_Rhmol10G0287800</name>
</gene>